<dbReference type="RefSeq" id="WP_069437702.1">
    <property type="nucleotide sequence ID" value="NZ_LPWG01000012.1"/>
</dbReference>
<evidence type="ECO:0008006" key="4">
    <source>
        <dbReference type="Google" id="ProtNLM"/>
    </source>
</evidence>
<reference evidence="2 3" key="1">
    <citation type="journal article" date="2016" name="Environ. Microbiol.">
        <title>New Methyloceanibacter diversity from North Sea sediments includes methanotroph containing solely the soluble methane monooxygenase.</title>
        <authorList>
            <person name="Vekeman B."/>
            <person name="Kerckhof F.M."/>
            <person name="Cremers G."/>
            <person name="de Vos P."/>
            <person name="Vandamme P."/>
            <person name="Boon N."/>
            <person name="Op den Camp H.J."/>
            <person name="Heylen K."/>
        </authorList>
    </citation>
    <scope>NUCLEOTIDE SEQUENCE [LARGE SCALE GENOMIC DNA]</scope>
    <source>
        <strain evidence="2 3">R-67174</strain>
    </source>
</reference>
<comment type="caution">
    <text evidence="2">The sequence shown here is derived from an EMBL/GenBank/DDBJ whole genome shotgun (WGS) entry which is preliminary data.</text>
</comment>
<dbReference type="AlphaFoldDB" id="A0A1E3VZK7"/>
<organism evidence="2 3">
    <name type="scientific">Methyloceanibacter methanicus</name>
    <dbReference type="NCBI Taxonomy" id="1774968"/>
    <lineage>
        <taxon>Bacteria</taxon>
        <taxon>Pseudomonadati</taxon>
        <taxon>Pseudomonadota</taxon>
        <taxon>Alphaproteobacteria</taxon>
        <taxon>Hyphomicrobiales</taxon>
        <taxon>Hyphomicrobiaceae</taxon>
        <taxon>Methyloceanibacter</taxon>
    </lineage>
</organism>
<evidence type="ECO:0000313" key="2">
    <source>
        <dbReference type="EMBL" id="ODR98984.1"/>
    </source>
</evidence>
<keyword evidence="1" id="KW-0472">Membrane</keyword>
<accession>A0A1E3VZK7</accession>
<keyword evidence="1" id="KW-0812">Transmembrane</keyword>
<gene>
    <name evidence="2" type="ORF">AUC68_07465</name>
</gene>
<protein>
    <recommendedName>
        <fullName evidence="4">MFS transporter</fullName>
    </recommendedName>
</protein>
<name>A0A1E3VZK7_9HYPH</name>
<keyword evidence="1" id="KW-1133">Transmembrane helix</keyword>
<keyword evidence="3" id="KW-1185">Reference proteome</keyword>
<proteinExistence type="predicted"/>
<feature type="transmembrane region" description="Helical" evidence="1">
    <location>
        <begin position="61"/>
        <end position="79"/>
    </location>
</feature>
<sequence>MPIAATEPEFTAEQVGWRFTLGAVLLVGAYVAWPMIPLVMASDLDPGVKAGVSGVLGATPFMSKFVAIAVMGRPAYYFLKRKVYLRLRRRFAHSPAE</sequence>
<evidence type="ECO:0000313" key="3">
    <source>
        <dbReference type="Proteomes" id="UP000094501"/>
    </source>
</evidence>
<dbReference type="EMBL" id="LPWG01000012">
    <property type="protein sequence ID" value="ODR98984.1"/>
    <property type="molecule type" value="Genomic_DNA"/>
</dbReference>
<dbReference type="Proteomes" id="UP000094501">
    <property type="component" value="Unassembled WGS sequence"/>
</dbReference>
<dbReference type="OrthoDB" id="8450225at2"/>
<evidence type="ECO:0000256" key="1">
    <source>
        <dbReference type="SAM" id="Phobius"/>
    </source>
</evidence>
<feature type="transmembrane region" description="Helical" evidence="1">
    <location>
        <begin position="21"/>
        <end position="41"/>
    </location>
</feature>
<dbReference type="STRING" id="1774968.AUC68_07465"/>